<evidence type="ECO:0000313" key="2">
    <source>
        <dbReference type="EMBL" id="KZR96115.1"/>
    </source>
</evidence>
<evidence type="ECO:0000313" key="3">
    <source>
        <dbReference type="Proteomes" id="UP000076858"/>
    </source>
</evidence>
<keyword evidence="3" id="KW-1185">Reference proteome</keyword>
<dbReference type="Proteomes" id="UP000076858">
    <property type="component" value="Unassembled WGS sequence"/>
</dbReference>
<sequence>MFQPQTTQRPDACRVRPAPPVTSSTAPSFQRQPTRPSHGMSMPSSGRPYSRLTQLPASKDPARHRLTPEDANAQANTWLRSPVFQTQTTQRPTAHVGPTLTALSKTELVSQGGEAQPYPFVAVQDAVPSDIAETSTSYVHSASAHTAGGKRASPQGPCSIFSVCTSEPPTRRQPTQSSGESITSPAQDGMFGPPKRPQPAHTSGGSLTLSNSGKGSKITLCLTVLISNRLHS</sequence>
<feature type="region of interest" description="Disordered" evidence="1">
    <location>
        <begin position="146"/>
        <end position="210"/>
    </location>
</feature>
<dbReference type="EMBL" id="LRGB01026022">
    <property type="protein sequence ID" value="KZR96115.1"/>
    <property type="molecule type" value="Genomic_DNA"/>
</dbReference>
<organism evidence="2 3">
    <name type="scientific">Daphnia magna</name>
    <dbReference type="NCBI Taxonomy" id="35525"/>
    <lineage>
        <taxon>Eukaryota</taxon>
        <taxon>Metazoa</taxon>
        <taxon>Ecdysozoa</taxon>
        <taxon>Arthropoda</taxon>
        <taxon>Crustacea</taxon>
        <taxon>Branchiopoda</taxon>
        <taxon>Diplostraca</taxon>
        <taxon>Cladocera</taxon>
        <taxon>Anomopoda</taxon>
        <taxon>Daphniidae</taxon>
        <taxon>Daphnia</taxon>
    </lineage>
</organism>
<reference evidence="2 3" key="1">
    <citation type="submission" date="2016-03" db="EMBL/GenBank/DDBJ databases">
        <title>EvidentialGene: Evidence-directed Construction of Genes on Genomes.</title>
        <authorList>
            <person name="Gilbert D.G."/>
            <person name="Choi J.-H."/>
            <person name="Mockaitis K."/>
            <person name="Colbourne J."/>
            <person name="Pfrender M."/>
        </authorList>
    </citation>
    <scope>NUCLEOTIDE SEQUENCE [LARGE SCALE GENOMIC DNA]</scope>
    <source>
        <strain evidence="2 3">Xinb3</strain>
        <tissue evidence="2">Complete organism</tissue>
    </source>
</reference>
<feature type="region of interest" description="Disordered" evidence="1">
    <location>
        <begin position="1"/>
        <end position="64"/>
    </location>
</feature>
<protein>
    <submittedName>
        <fullName evidence="2">Uncharacterized protein</fullName>
    </submittedName>
</protein>
<dbReference type="AlphaFoldDB" id="A0A164DTZ9"/>
<comment type="caution">
    <text evidence="2">The sequence shown here is derived from an EMBL/GenBank/DDBJ whole genome shotgun (WGS) entry which is preliminary data.</text>
</comment>
<name>A0A164DTZ9_9CRUS</name>
<gene>
    <name evidence="2" type="ORF">APZ42_009726</name>
</gene>
<accession>A0A164DTZ9</accession>
<feature type="compositionally biased region" description="Polar residues" evidence="1">
    <location>
        <begin position="162"/>
        <end position="186"/>
    </location>
</feature>
<evidence type="ECO:0000256" key="1">
    <source>
        <dbReference type="SAM" id="MobiDB-lite"/>
    </source>
</evidence>
<proteinExistence type="predicted"/>